<proteinExistence type="predicted"/>
<comment type="caution">
    <text evidence="2">The sequence shown here is derived from an EMBL/GenBank/DDBJ whole genome shotgun (WGS) entry which is preliminary data.</text>
</comment>
<dbReference type="Proteomes" id="UP001652503">
    <property type="component" value="Unassembled WGS sequence"/>
</dbReference>
<dbReference type="InterPro" id="IPR025870">
    <property type="entry name" value="Glyoxalase-like_dom"/>
</dbReference>
<feature type="domain" description="Glyoxalase-like" evidence="1">
    <location>
        <begin position="5"/>
        <end position="188"/>
    </location>
</feature>
<evidence type="ECO:0000313" key="2">
    <source>
        <dbReference type="EMBL" id="MCV2863815.1"/>
    </source>
</evidence>
<dbReference type="RefSeq" id="WP_263720279.1">
    <property type="nucleotide sequence ID" value="NZ_JAOWLA010000002.1"/>
</dbReference>
<evidence type="ECO:0000259" key="1">
    <source>
        <dbReference type="Pfam" id="PF13468"/>
    </source>
</evidence>
<organism evidence="2 3">
    <name type="scientific">Albidovulum sediminicola</name>
    <dbReference type="NCBI Taxonomy" id="2984331"/>
    <lineage>
        <taxon>Bacteria</taxon>
        <taxon>Pseudomonadati</taxon>
        <taxon>Pseudomonadota</taxon>
        <taxon>Alphaproteobacteria</taxon>
        <taxon>Rhodobacterales</taxon>
        <taxon>Paracoccaceae</taxon>
        <taxon>Albidovulum</taxon>
    </lineage>
</organism>
<reference evidence="2 3" key="1">
    <citation type="submission" date="2022-10" db="EMBL/GenBank/DDBJ databases">
        <title>Defluviimonas sp. nov., isolated from ocean surface water.</title>
        <authorList>
            <person name="He W."/>
            <person name="Wang L."/>
            <person name="Zhang D.-F."/>
        </authorList>
    </citation>
    <scope>NUCLEOTIDE SEQUENCE [LARGE SCALE GENOMIC DNA]</scope>
    <source>
        <strain evidence="2 3">WL0075</strain>
    </source>
</reference>
<dbReference type="Pfam" id="PF13468">
    <property type="entry name" value="Glyoxalase_3"/>
    <property type="match status" value="1"/>
</dbReference>
<accession>A0ABT2YYD4</accession>
<gene>
    <name evidence="2" type="ORF">OE647_03560</name>
</gene>
<protein>
    <submittedName>
        <fullName evidence="2">VOC family protein</fullName>
    </submittedName>
</protein>
<keyword evidence="3" id="KW-1185">Reference proteome</keyword>
<dbReference type="SUPFAM" id="SSF54593">
    <property type="entry name" value="Glyoxalase/Bleomycin resistance protein/Dihydroxybiphenyl dioxygenase"/>
    <property type="match status" value="1"/>
</dbReference>
<dbReference type="EMBL" id="JAOWLA010000002">
    <property type="protein sequence ID" value="MCV2863815.1"/>
    <property type="molecule type" value="Genomic_DNA"/>
</dbReference>
<dbReference type="PANTHER" id="PTHR40265">
    <property type="entry name" value="BLL2707 PROTEIN"/>
    <property type="match status" value="1"/>
</dbReference>
<dbReference type="PANTHER" id="PTHR40265:SF1">
    <property type="entry name" value="GLYOXALASE-LIKE DOMAIN-CONTAINING PROTEIN"/>
    <property type="match status" value="1"/>
</dbReference>
<dbReference type="InterPro" id="IPR029068">
    <property type="entry name" value="Glyas_Bleomycin-R_OHBP_Dase"/>
</dbReference>
<sequence length="279" mass="29729">MDGINHLVLAGHDLDAMRASYQGIGFTLTPPGQHPFGTGNTIIQLHGNYLELLAVTRPADVVEHGARSFSFSAFNRDYLKRHEGFSMVVLGSQDAAEDRRVWQAKGLPVYEPFAFSRIASLPDGSETRVGFALAFTSSRAAPWLGHFACQHFRPEYYEQPQFLNHPNTAQSVREVWVSGPGALDLAGHMAAFTGCEGRIGDGRVTFNTATGSIILASDGAFRQAFGVDPPHPADGPHLAGLTIGCSSIAALSGKGLVAAGERLVLPPERAFGVALAFAA</sequence>
<dbReference type="Gene3D" id="3.10.180.10">
    <property type="entry name" value="2,3-Dihydroxybiphenyl 1,2-Dioxygenase, domain 1"/>
    <property type="match status" value="1"/>
</dbReference>
<evidence type="ECO:0000313" key="3">
    <source>
        <dbReference type="Proteomes" id="UP001652503"/>
    </source>
</evidence>
<name>A0ABT2YYD4_9RHOB</name>